<protein>
    <submittedName>
        <fullName evidence="1">Uncharacterized protein</fullName>
    </submittedName>
</protein>
<reference evidence="1 2" key="1">
    <citation type="submission" date="2016-04" db="EMBL/GenBank/DDBJ databases">
        <authorList>
            <person name="Evans L.H."/>
            <person name="Alamgir A."/>
            <person name="Owens N."/>
            <person name="Weber N.D."/>
            <person name="Virtaneva K."/>
            <person name="Barbian K."/>
            <person name="Babar A."/>
            <person name="Rosenke K."/>
        </authorList>
    </citation>
    <scope>NUCLEOTIDE SEQUENCE [LARGE SCALE GENOMIC DNA]</scope>
    <source>
        <strain evidence="1 2">JL2886</strain>
    </source>
</reference>
<keyword evidence="2" id="KW-1185">Reference proteome</keyword>
<sequence length="39" mass="4336">MTQELEASDVTIPKIQNTKNPATRIDMKAPLLINKRAGQ</sequence>
<gene>
    <name evidence="1" type="ORF">JL2886_02057</name>
</gene>
<dbReference type="AlphaFoldDB" id="A0A1B0ZS26"/>
<dbReference type="Proteomes" id="UP000092565">
    <property type="component" value="Chromosome"/>
</dbReference>
<evidence type="ECO:0000313" key="1">
    <source>
        <dbReference type="EMBL" id="ANP36951.1"/>
    </source>
</evidence>
<proteinExistence type="predicted"/>
<organism evidence="1 2">
    <name type="scientific">Phaeobacter gallaeciensis</name>
    <dbReference type="NCBI Taxonomy" id="60890"/>
    <lineage>
        <taxon>Bacteria</taxon>
        <taxon>Pseudomonadati</taxon>
        <taxon>Pseudomonadota</taxon>
        <taxon>Alphaproteobacteria</taxon>
        <taxon>Rhodobacterales</taxon>
        <taxon>Roseobacteraceae</taxon>
        <taxon>Phaeobacter</taxon>
    </lineage>
</organism>
<evidence type="ECO:0000313" key="2">
    <source>
        <dbReference type="Proteomes" id="UP000092565"/>
    </source>
</evidence>
<name>A0A1B0ZS26_9RHOB</name>
<dbReference type="EMBL" id="CP015124">
    <property type="protein sequence ID" value="ANP36951.1"/>
    <property type="molecule type" value="Genomic_DNA"/>
</dbReference>
<accession>A0A1B0ZS26</accession>